<proteinExistence type="predicted"/>
<name>E6QNP9_9ZZZZ</name>
<reference evidence="1" key="1">
    <citation type="submission" date="2009-10" db="EMBL/GenBank/DDBJ databases">
        <title>Diversity of trophic interactions inside an arsenic-rich microbial ecosystem.</title>
        <authorList>
            <person name="Bertin P.N."/>
            <person name="Heinrich-Salmeron A."/>
            <person name="Pelletier E."/>
            <person name="Goulhen-Chollet F."/>
            <person name="Arsene-Ploetze F."/>
            <person name="Gallien S."/>
            <person name="Calteau A."/>
            <person name="Vallenet D."/>
            <person name="Casiot C."/>
            <person name="Chane-Woon-Ming B."/>
            <person name="Giloteaux L."/>
            <person name="Barakat M."/>
            <person name="Bonnefoy V."/>
            <person name="Bruneel O."/>
            <person name="Chandler M."/>
            <person name="Cleiss J."/>
            <person name="Duran R."/>
            <person name="Elbaz-Poulichet F."/>
            <person name="Fonknechten N."/>
            <person name="Lauga B."/>
            <person name="Mornico D."/>
            <person name="Ortet P."/>
            <person name="Schaeffer C."/>
            <person name="Siguier P."/>
            <person name="Alexander Thil Smith A."/>
            <person name="Van Dorsselaer A."/>
            <person name="Weissenbach J."/>
            <person name="Medigue C."/>
            <person name="Le Paslier D."/>
        </authorList>
    </citation>
    <scope>NUCLEOTIDE SEQUENCE</scope>
</reference>
<gene>
    <name evidence="1" type="ORF">CARN6_2389</name>
</gene>
<evidence type="ECO:0000313" key="1">
    <source>
        <dbReference type="EMBL" id="CBI08870.1"/>
    </source>
</evidence>
<organism evidence="1">
    <name type="scientific">mine drainage metagenome</name>
    <dbReference type="NCBI Taxonomy" id="410659"/>
    <lineage>
        <taxon>unclassified sequences</taxon>
        <taxon>metagenomes</taxon>
        <taxon>ecological metagenomes</taxon>
    </lineage>
</organism>
<sequence>MGFFFTCHTPITNTILYLFDSYERI</sequence>
<dbReference type="AlphaFoldDB" id="E6QNP9"/>
<comment type="caution">
    <text evidence="1">The sequence shown here is derived from an EMBL/GenBank/DDBJ whole genome shotgun (WGS) entry which is preliminary data.</text>
</comment>
<protein>
    <submittedName>
        <fullName evidence="1">Uncharacterized protein</fullName>
    </submittedName>
</protein>
<accession>E6QNP9</accession>
<dbReference type="EMBL" id="CABQ01000287">
    <property type="protein sequence ID" value="CBI08870.1"/>
    <property type="molecule type" value="Genomic_DNA"/>
</dbReference>